<dbReference type="PANTHER" id="PTHR48413">
    <property type="match status" value="1"/>
</dbReference>
<comment type="similarity">
    <text evidence="1">Belongs to the phosphosulfolactate synthase family.</text>
</comment>
<name>A0A1I0LYB7_9EURY</name>
<dbReference type="eggNOG" id="arCOG04896">
    <property type="taxonomic scope" value="Archaea"/>
</dbReference>
<reference evidence="3" key="1">
    <citation type="submission" date="2016-10" db="EMBL/GenBank/DDBJ databases">
        <authorList>
            <person name="Varghese N."/>
        </authorList>
    </citation>
    <scope>NUCLEOTIDE SEQUENCE [LARGE SCALE GENOMIC DNA]</scope>
    <source>
        <strain evidence="3">CGMCC 1.12284</strain>
    </source>
</reference>
<evidence type="ECO:0000313" key="3">
    <source>
        <dbReference type="Proteomes" id="UP000183275"/>
    </source>
</evidence>
<sequence>MLSVSIAVRMTERPFDRAFDFLHVNHRPDKPREKGITEIRGPYYDPMGPRELRDILETMGWYVDIYKYSGGSFALMDRETVRELNEICHEHDVQVSTGGFVENVLVRDNDQVEAYVEEADDLGFDIVEISSGFLAIDTDDLVALTELVADRGLQPKPEINVQFGAGGASSEEELLSEVQQDPRLAIEEGRRHLDAGAYKLMVEAEGITENVTDWRTDVVYEIASELGIENCVFEAPGPEMFEWYLKNFGPNVNLFVDNSQIVELECLRSGLWGKTTSWGRVASYERGPDE</sequence>
<evidence type="ECO:0000313" key="2">
    <source>
        <dbReference type="EMBL" id="SEV79817.1"/>
    </source>
</evidence>
<dbReference type="PANTHER" id="PTHR48413:SF1">
    <property type="entry name" value="PROTEIN HEAT-STRESS-ASSOCIATED 32"/>
    <property type="match status" value="1"/>
</dbReference>
<dbReference type="InterPro" id="IPR036112">
    <property type="entry name" value="ComA_synth_sf"/>
</dbReference>
<dbReference type="Proteomes" id="UP000183275">
    <property type="component" value="Unassembled WGS sequence"/>
</dbReference>
<proteinExistence type="inferred from homology"/>
<gene>
    <name evidence="2" type="ORF">SAMN05216285_0029</name>
</gene>
<dbReference type="InterPro" id="IPR003830">
    <property type="entry name" value="ComA_synth"/>
</dbReference>
<keyword evidence="3" id="KW-1185">Reference proteome</keyword>
<dbReference type="Pfam" id="PF02679">
    <property type="entry name" value="ComA"/>
    <property type="match status" value="1"/>
</dbReference>
<protein>
    <submittedName>
        <fullName evidence="2">Phosphosulfolactate synthase, CoM biosynthesis protein A</fullName>
    </submittedName>
</protein>
<dbReference type="EMBL" id="FOIS01000001">
    <property type="protein sequence ID" value="SEV79817.1"/>
    <property type="molecule type" value="Genomic_DNA"/>
</dbReference>
<evidence type="ECO:0000256" key="1">
    <source>
        <dbReference type="ARBA" id="ARBA00010424"/>
    </source>
</evidence>
<accession>A0A1I0LYB7</accession>
<organism evidence="2 3">
    <name type="scientific">Natrinema salifodinae</name>
    <dbReference type="NCBI Taxonomy" id="1202768"/>
    <lineage>
        <taxon>Archaea</taxon>
        <taxon>Methanobacteriati</taxon>
        <taxon>Methanobacteriota</taxon>
        <taxon>Stenosarchaea group</taxon>
        <taxon>Halobacteria</taxon>
        <taxon>Halobacteriales</taxon>
        <taxon>Natrialbaceae</taxon>
        <taxon>Natrinema</taxon>
    </lineage>
</organism>
<dbReference type="SUPFAM" id="SSF102110">
    <property type="entry name" value="(2r)-phospho-3-sulfolactate synthase ComA"/>
    <property type="match status" value="1"/>
</dbReference>
<dbReference type="AlphaFoldDB" id="A0A1I0LYB7"/>
<dbReference type="STRING" id="1202768.SAMN05216285_0029"/>
<dbReference type="Gene3D" id="3.20.20.70">
    <property type="entry name" value="Aldolase class I"/>
    <property type="match status" value="1"/>
</dbReference>
<dbReference type="InterPro" id="IPR013785">
    <property type="entry name" value="Aldolase_TIM"/>
</dbReference>